<accession>A0ABW1JB74</accession>
<evidence type="ECO:0000259" key="9">
    <source>
        <dbReference type="PROSITE" id="PS50850"/>
    </source>
</evidence>
<evidence type="ECO:0000256" key="6">
    <source>
        <dbReference type="ARBA" id="ARBA00023136"/>
    </source>
</evidence>
<feature type="compositionally biased region" description="Basic and acidic residues" evidence="7">
    <location>
        <begin position="466"/>
        <end position="486"/>
    </location>
</feature>
<keyword evidence="4 8" id="KW-0812">Transmembrane</keyword>
<dbReference type="EMBL" id="JBHSRD010000002">
    <property type="protein sequence ID" value="MFC6006048.1"/>
    <property type="molecule type" value="Genomic_DNA"/>
</dbReference>
<evidence type="ECO:0000256" key="8">
    <source>
        <dbReference type="SAM" id="Phobius"/>
    </source>
</evidence>
<dbReference type="PROSITE" id="PS50850">
    <property type="entry name" value="MFS"/>
    <property type="match status" value="1"/>
</dbReference>
<keyword evidence="6 8" id="KW-0472">Membrane</keyword>
<evidence type="ECO:0000256" key="7">
    <source>
        <dbReference type="SAM" id="MobiDB-lite"/>
    </source>
</evidence>
<feature type="transmembrane region" description="Helical" evidence="8">
    <location>
        <begin position="368"/>
        <end position="388"/>
    </location>
</feature>
<evidence type="ECO:0000256" key="3">
    <source>
        <dbReference type="ARBA" id="ARBA00022475"/>
    </source>
</evidence>
<name>A0ABW1JB74_9ACTN</name>
<feature type="region of interest" description="Disordered" evidence="7">
    <location>
        <begin position="466"/>
        <end position="505"/>
    </location>
</feature>
<keyword evidence="2" id="KW-0813">Transport</keyword>
<feature type="transmembrane region" description="Helical" evidence="8">
    <location>
        <begin position="116"/>
        <end position="135"/>
    </location>
</feature>
<feature type="transmembrane region" description="Helical" evidence="8">
    <location>
        <begin position="272"/>
        <end position="291"/>
    </location>
</feature>
<keyword evidence="3" id="KW-1003">Cell membrane</keyword>
<dbReference type="SUPFAM" id="SSF103473">
    <property type="entry name" value="MFS general substrate transporter"/>
    <property type="match status" value="1"/>
</dbReference>
<dbReference type="RefSeq" id="WP_345716913.1">
    <property type="nucleotide sequence ID" value="NZ_BAABFP010000005.1"/>
</dbReference>
<dbReference type="InterPro" id="IPR004638">
    <property type="entry name" value="EmrB-like"/>
</dbReference>
<feature type="transmembrane region" description="Helical" evidence="8">
    <location>
        <begin position="233"/>
        <end position="251"/>
    </location>
</feature>
<feature type="transmembrane region" description="Helical" evidence="8">
    <location>
        <begin position="59"/>
        <end position="79"/>
    </location>
</feature>
<evidence type="ECO:0000256" key="5">
    <source>
        <dbReference type="ARBA" id="ARBA00022989"/>
    </source>
</evidence>
<dbReference type="InterPro" id="IPR036259">
    <property type="entry name" value="MFS_trans_sf"/>
</dbReference>
<proteinExistence type="predicted"/>
<gene>
    <name evidence="10" type="ORF">ACFQDO_02800</name>
</gene>
<dbReference type="NCBIfam" id="TIGR00711">
    <property type="entry name" value="efflux_EmrB"/>
    <property type="match status" value="1"/>
</dbReference>
<feature type="transmembrane region" description="Helical" evidence="8">
    <location>
        <begin position="339"/>
        <end position="362"/>
    </location>
</feature>
<feature type="transmembrane region" description="Helical" evidence="8">
    <location>
        <begin position="409"/>
        <end position="429"/>
    </location>
</feature>
<feature type="transmembrane region" description="Helical" evidence="8">
    <location>
        <begin position="208"/>
        <end position="227"/>
    </location>
</feature>
<dbReference type="InterPro" id="IPR020846">
    <property type="entry name" value="MFS_dom"/>
</dbReference>
<feature type="transmembrane region" description="Helical" evidence="8">
    <location>
        <begin position="86"/>
        <end position="104"/>
    </location>
</feature>
<feature type="transmembrane region" description="Helical" evidence="8">
    <location>
        <begin position="297"/>
        <end position="319"/>
    </location>
</feature>
<feature type="domain" description="Major facilitator superfamily (MFS) profile" evidence="9">
    <location>
        <begin position="17"/>
        <end position="464"/>
    </location>
</feature>
<keyword evidence="5 8" id="KW-1133">Transmembrane helix</keyword>
<feature type="transmembrane region" description="Helical" evidence="8">
    <location>
        <begin position="169"/>
        <end position="187"/>
    </location>
</feature>
<evidence type="ECO:0000256" key="4">
    <source>
        <dbReference type="ARBA" id="ARBA00022692"/>
    </source>
</evidence>
<keyword evidence="11" id="KW-1185">Reference proteome</keyword>
<reference evidence="11" key="1">
    <citation type="journal article" date="2019" name="Int. J. Syst. Evol. Microbiol.">
        <title>The Global Catalogue of Microorganisms (GCM) 10K type strain sequencing project: providing services to taxonomists for standard genome sequencing and annotation.</title>
        <authorList>
            <consortium name="The Broad Institute Genomics Platform"/>
            <consortium name="The Broad Institute Genome Sequencing Center for Infectious Disease"/>
            <person name="Wu L."/>
            <person name="Ma J."/>
        </authorList>
    </citation>
    <scope>NUCLEOTIDE SEQUENCE [LARGE SCALE GENOMIC DNA]</scope>
    <source>
        <strain evidence="11">KACC 14249</strain>
    </source>
</reference>
<evidence type="ECO:0000313" key="10">
    <source>
        <dbReference type="EMBL" id="MFC6006048.1"/>
    </source>
</evidence>
<comment type="subcellular location">
    <subcellularLocation>
        <location evidence="1">Cell membrane</location>
        <topology evidence="1">Multi-pass membrane protein</topology>
    </subcellularLocation>
</comment>
<dbReference type="Gene3D" id="1.20.1250.20">
    <property type="entry name" value="MFS general substrate transporter like domains"/>
    <property type="match status" value="1"/>
</dbReference>
<feature type="transmembrane region" description="Helical" evidence="8">
    <location>
        <begin position="142"/>
        <end position="163"/>
    </location>
</feature>
<dbReference type="PANTHER" id="PTHR42718:SF42">
    <property type="entry name" value="EXPORT PROTEIN"/>
    <property type="match status" value="1"/>
</dbReference>
<feature type="transmembrane region" description="Helical" evidence="8">
    <location>
        <begin position="16"/>
        <end position="39"/>
    </location>
</feature>
<dbReference type="InterPro" id="IPR011701">
    <property type="entry name" value="MFS"/>
</dbReference>
<dbReference type="Gene3D" id="1.20.1720.10">
    <property type="entry name" value="Multidrug resistance protein D"/>
    <property type="match status" value="1"/>
</dbReference>
<protein>
    <submittedName>
        <fullName evidence="10">MFS transporter</fullName>
    </submittedName>
</protein>
<feature type="transmembrane region" description="Helical" evidence="8">
    <location>
        <begin position="441"/>
        <end position="460"/>
    </location>
</feature>
<evidence type="ECO:0000256" key="1">
    <source>
        <dbReference type="ARBA" id="ARBA00004651"/>
    </source>
</evidence>
<dbReference type="Pfam" id="PF07690">
    <property type="entry name" value="MFS_1"/>
    <property type="match status" value="1"/>
</dbReference>
<comment type="caution">
    <text evidence="10">The sequence shown here is derived from an EMBL/GenBank/DDBJ whole genome shotgun (WGS) entry which is preliminary data.</text>
</comment>
<dbReference type="PANTHER" id="PTHR42718">
    <property type="entry name" value="MAJOR FACILITATOR SUPERFAMILY MULTIDRUG TRANSPORTER MFSC"/>
    <property type="match status" value="1"/>
</dbReference>
<evidence type="ECO:0000256" key="2">
    <source>
        <dbReference type="ARBA" id="ARBA00022448"/>
    </source>
</evidence>
<evidence type="ECO:0000313" key="11">
    <source>
        <dbReference type="Proteomes" id="UP001596189"/>
    </source>
</evidence>
<sequence>MDQSVGLRTGTARGRWVLLATVLGSGIASLDATVVNIALPTIGRDLGATLAGLQWTLNGYTLTLAAFILLGGSLGDVWGRRRIFQIGTLAFAATSLLCALAPTIEVLVGARILQGVAGALLTPGSLAIIAASFCARDRAAAIGAWSGFSGVTAAAGPFVGGYLIQHLSWRWIFLINLPLALLVVVIAQRHVPESRDVDAPRRTDVAGALTCVLTLALLTFGLIRWGADGMSPLVASSLVTAVAAGIGFVVVERRSSHPMIPLDIFRSTRFTAANLVTFLMYAALAGVFFLLSLQLQIVSGFSPIAAGAALLPVTALMLLGSARVGRLAQRFGPRPFMTVGPLVCAVAMLLLRQVGVGASYWFDVLPAIAVFGVGLTLTVSPLTTAVLTSAPQRHSGVASGVNNAVARTAGLLAVAVLPLAAGIGESSYLVPAQFDAGYQRALIGCAVLLATAGVLSALLIGSRGLTPEHEPTASEPPDRPAERYHCGVDAPALGRPASLTDPAAH</sequence>
<organism evidence="10 11">
    <name type="scientific">Angustibacter luteus</name>
    <dbReference type="NCBI Taxonomy" id="658456"/>
    <lineage>
        <taxon>Bacteria</taxon>
        <taxon>Bacillati</taxon>
        <taxon>Actinomycetota</taxon>
        <taxon>Actinomycetes</taxon>
        <taxon>Kineosporiales</taxon>
        <taxon>Kineosporiaceae</taxon>
    </lineage>
</organism>
<dbReference type="Proteomes" id="UP001596189">
    <property type="component" value="Unassembled WGS sequence"/>
</dbReference>
<dbReference type="CDD" id="cd17321">
    <property type="entry name" value="MFS_MMR_MDR_like"/>
    <property type="match status" value="1"/>
</dbReference>